<evidence type="ECO:0000313" key="3">
    <source>
        <dbReference type="Proteomes" id="UP000315389"/>
    </source>
</evidence>
<dbReference type="GO" id="GO:0005975">
    <property type="term" value="P:carbohydrate metabolic process"/>
    <property type="evidence" value="ECO:0007669"/>
    <property type="project" value="UniProtKB-ARBA"/>
</dbReference>
<evidence type="ECO:0000259" key="1">
    <source>
        <dbReference type="Pfam" id="PF16640"/>
    </source>
</evidence>
<dbReference type="InterPro" id="IPR013783">
    <property type="entry name" value="Ig-like_fold"/>
</dbReference>
<feature type="domain" description="Bacterial Ig-like" evidence="1">
    <location>
        <begin position="681"/>
        <end position="746"/>
    </location>
</feature>
<gene>
    <name evidence="2" type="ORF">FB461_2363</name>
</gene>
<dbReference type="AlphaFoldDB" id="A0A542ZAH9"/>
<keyword evidence="3" id="KW-1185">Reference proteome</keyword>
<comment type="caution">
    <text evidence="2">The sequence shown here is derived from an EMBL/GenBank/DDBJ whole genome shotgun (WGS) entry which is preliminary data.</text>
</comment>
<dbReference type="Proteomes" id="UP000315389">
    <property type="component" value="Unassembled WGS sequence"/>
</dbReference>
<sequence length="857" mass="90299">MTPSWQFAHLLMREIILQTNPLARGTLRRIRWAAPFAVIALLATGMLTSSVVNAEPAEVTFPGTDGTLTDLEADVLAAAREADFNSTYDFQTKSTTAYTPQVDVAVIELDADGNIRDRANIIVSRDYPEGTVAPIDQNLSSSSVRWLKWDQGKFDSGTYGTGADIVPGREDAPLRYMASYPASLLKSMVAFGLVFLSDHGAIDLNANYTYNGVTKSISTWSAEMIQYSNNTSSQAMIKMLHEVQYQGKTGIRFLNDELQSLGLTTLQLEGTSASNGAGWSNGGVTMTSFDTARLDLLLDGGNGGVLWTTPAGLEVTSDLLSEQGRDWLIDIWSGTAFHWMLDTGNFCNWTTPYTGSRQYPATGIPAVVPDSTLNADGTSKIAWAGSPFATIDIRPCNEQAEVTYYNKYGLTYNAGADAGIVKALPGKPFRHYIVSVMTNIGYRYGDAELAALDNPCLSNDSSFCYTEKLPILAGKIDAAIKARGEAPAKATTTTSLALSANEVVYPASVSATATVVGATPGSLVEFYDGTIKVGEATLGAEGAATLPLVAEPGEHSIVAKYTGSDSTFVSTSSVASFSVAKGDPKFAFAVSSAQYGSDPVAEVDLAADATGTVEFFRGEDSIGTIEVVEGRAVQTLSGLGVGGYPVRAEYSGDAHYTSATGLTAVVVSKAGTVASLSLGGAVYGKPVNAVAAVSPATTGQVEFTVDGKKASNVSLVNGKATTGIPGLSAGTHTVTAKFLGSDTHEISFVVGAVTVAKAAPAKVTVTAKKFKRNTKPKVTVRVAKLNNGDYPIGKIQVRVKGKKVRTVKLPKSAKGKVKVTLPKRYAKAIRVSAKFVPSSTSNVQGKVSKKVKVPFKK</sequence>
<protein>
    <submittedName>
        <fullName evidence="2">Ig-like domain-containing protein</fullName>
    </submittedName>
</protein>
<dbReference type="Pfam" id="PF16640">
    <property type="entry name" value="Big_3_5"/>
    <property type="match status" value="3"/>
</dbReference>
<evidence type="ECO:0000313" key="2">
    <source>
        <dbReference type="EMBL" id="TQL57240.1"/>
    </source>
</evidence>
<name>A0A542ZAH9_RARFA</name>
<dbReference type="InterPro" id="IPR032109">
    <property type="entry name" value="Big_3_5"/>
</dbReference>
<dbReference type="OrthoDB" id="3771655at2"/>
<reference evidence="2 3" key="1">
    <citation type="submission" date="2019-06" db="EMBL/GenBank/DDBJ databases">
        <title>Sequencing the genomes of 1000 actinobacteria strains.</title>
        <authorList>
            <person name="Klenk H.-P."/>
        </authorList>
    </citation>
    <scope>NUCLEOTIDE SEQUENCE [LARGE SCALE GENOMIC DNA]</scope>
    <source>
        <strain evidence="2 3">DSM 4813</strain>
    </source>
</reference>
<organism evidence="2 3">
    <name type="scientific">Rarobacter faecitabidus</name>
    <dbReference type="NCBI Taxonomy" id="13243"/>
    <lineage>
        <taxon>Bacteria</taxon>
        <taxon>Bacillati</taxon>
        <taxon>Actinomycetota</taxon>
        <taxon>Actinomycetes</taxon>
        <taxon>Micrococcales</taxon>
        <taxon>Rarobacteraceae</taxon>
        <taxon>Rarobacter</taxon>
    </lineage>
</organism>
<feature type="domain" description="Bacterial Ig-like" evidence="1">
    <location>
        <begin position="498"/>
        <end position="579"/>
    </location>
</feature>
<dbReference type="Gene3D" id="2.60.40.10">
    <property type="entry name" value="Immunoglobulins"/>
    <property type="match status" value="3"/>
</dbReference>
<dbReference type="EMBL" id="VFOS01000005">
    <property type="protein sequence ID" value="TQL57240.1"/>
    <property type="molecule type" value="Genomic_DNA"/>
</dbReference>
<feature type="domain" description="Bacterial Ig-like" evidence="1">
    <location>
        <begin position="591"/>
        <end position="667"/>
    </location>
</feature>
<accession>A0A542ZAH9</accession>
<proteinExistence type="predicted"/>
<dbReference type="InterPro" id="IPR012338">
    <property type="entry name" value="Beta-lactam/transpept-like"/>
</dbReference>
<dbReference type="Gene3D" id="3.40.710.10">
    <property type="entry name" value="DD-peptidase/beta-lactamase superfamily"/>
    <property type="match status" value="1"/>
</dbReference>
<dbReference type="SUPFAM" id="SSF56601">
    <property type="entry name" value="beta-lactamase/transpeptidase-like"/>
    <property type="match status" value="1"/>
</dbReference>